<sequence>MLNTHCIPTTDRQAKLSGTPRLKVDKVRDSSLVKMGGNAMNLPCATAEKQTISGHFSLLMLDKPSEGLPVLTDWLRTAGDVWTVGYEAWRSPIEVCPLTDDVLGQAMKPCTLVPVKGVGRASIILFAVCYSYMNLRDMGPEELEDFSRFTKSVETIQMVLMPRQPIAVLNYRRIQMTEQQSEKQKMNALQKALIFTTRAKELQVEVGVCDEAWSMIENHLHRYRFADSAFSNAMLAHAQWLVGAGPSTGCNAVWHLILTVTAPKQVLFLRRILFLHDRAVRRGARAANLRLPLQERMCLMESILREMKLAVDHGNVPVFEPGVVDKISKRAVDGDYNAELMEMLTLKESSFEPHHLTLWTENVTKKPAPAEVSFQLVDNEIDKLDKDARESAFRQDCLKLARDCAQLALIYKQLSNHDRAARLQKVTHLKQQNTVGADYVRKFMALNMKHVGGRSGELEGAMDEFMSNLQKLDKFKNDGGVVVWLDYTKYGKLTNGDLNDSLDLMKACMARCPEKVVGFIICPFLVSEKASVQGSLRGEIRTQFWHRRIEDKLDALSIYSELTMLRMSDPPGQKHVPLQFPAWVCFDEGSRASNVWKGNQLILDRCTRACLPWAAESSYVVPAPAKDSVPNSAEIRSLSQNQESAQLLSGDQLPEHVMSALLSKTHVKGVVGLVNLSPYDTWVELSAMKWGKKTNGETVMPSLSLSKNLTVVSYCDRSLSLRLMQDWKKGNHCMGSTAPKYEPEAPKVEDADISKFPLQVVRLEKNLEETSGWKKFKVTLPQTFRMHWLEDVVFSQEWRELLTDFDNKFGIPTRPAESVSAGTEISVQSLSPARAPWDGEPTTIQDRYLVETNLSGRTSGSTLYVVAAKQRDGSEHQVVEGQAFKLFLAAHMSLEVPLTEFQIGHGSAKFLKPEKFAALQREGKPGGKS</sequence>
<evidence type="ECO:0000313" key="2">
    <source>
        <dbReference type="EMBL" id="CAL1160190.1"/>
    </source>
</evidence>
<reference evidence="2" key="2">
    <citation type="submission" date="2024-04" db="EMBL/GenBank/DDBJ databases">
        <authorList>
            <person name="Chen Y."/>
            <person name="Shah S."/>
            <person name="Dougan E. K."/>
            <person name="Thang M."/>
            <person name="Chan C."/>
        </authorList>
    </citation>
    <scope>NUCLEOTIDE SEQUENCE [LARGE SCALE GENOMIC DNA]</scope>
</reference>
<gene>
    <name evidence="1" type="ORF">C1SCF055_LOCUS32416</name>
</gene>
<name>A0A9P1DAM2_9DINO</name>
<dbReference type="AlphaFoldDB" id="A0A9P1DAM2"/>
<evidence type="ECO:0000313" key="1">
    <source>
        <dbReference type="EMBL" id="CAI4006815.1"/>
    </source>
</evidence>
<dbReference type="EMBL" id="CAMXCT020003896">
    <property type="protein sequence ID" value="CAL1160190.1"/>
    <property type="molecule type" value="Genomic_DNA"/>
</dbReference>
<proteinExistence type="predicted"/>
<comment type="caution">
    <text evidence="1">The sequence shown here is derived from an EMBL/GenBank/DDBJ whole genome shotgun (WGS) entry which is preliminary data.</text>
</comment>
<dbReference type="OrthoDB" id="418347at2759"/>
<dbReference type="Proteomes" id="UP001152797">
    <property type="component" value="Unassembled WGS sequence"/>
</dbReference>
<dbReference type="EMBL" id="CAMXCT010003896">
    <property type="protein sequence ID" value="CAI4006815.1"/>
    <property type="molecule type" value="Genomic_DNA"/>
</dbReference>
<protein>
    <submittedName>
        <fullName evidence="1">Uncharacterized protein</fullName>
    </submittedName>
</protein>
<reference evidence="1" key="1">
    <citation type="submission" date="2022-10" db="EMBL/GenBank/DDBJ databases">
        <authorList>
            <person name="Chen Y."/>
            <person name="Dougan E. K."/>
            <person name="Chan C."/>
            <person name="Rhodes N."/>
            <person name="Thang M."/>
        </authorList>
    </citation>
    <scope>NUCLEOTIDE SEQUENCE</scope>
</reference>
<accession>A0A9P1DAM2</accession>
<organism evidence="1">
    <name type="scientific">Cladocopium goreaui</name>
    <dbReference type="NCBI Taxonomy" id="2562237"/>
    <lineage>
        <taxon>Eukaryota</taxon>
        <taxon>Sar</taxon>
        <taxon>Alveolata</taxon>
        <taxon>Dinophyceae</taxon>
        <taxon>Suessiales</taxon>
        <taxon>Symbiodiniaceae</taxon>
        <taxon>Cladocopium</taxon>
    </lineage>
</organism>
<keyword evidence="3" id="KW-1185">Reference proteome</keyword>
<evidence type="ECO:0000313" key="3">
    <source>
        <dbReference type="Proteomes" id="UP001152797"/>
    </source>
</evidence>
<dbReference type="EMBL" id="CAMXCT030003896">
    <property type="protein sequence ID" value="CAL4794127.1"/>
    <property type="molecule type" value="Genomic_DNA"/>
</dbReference>